<name>A0A9Q1FJA0_SYNKA</name>
<organism evidence="2 3">
    <name type="scientific">Synaphobranchus kaupii</name>
    <name type="common">Kaup's arrowtooth eel</name>
    <dbReference type="NCBI Taxonomy" id="118154"/>
    <lineage>
        <taxon>Eukaryota</taxon>
        <taxon>Metazoa</taxon>
        <taxon>Chordata</taxon>
        <taxon>Craniata</taxon>
        <taxon>Vertebrata</taxon>
        <taxon>Euteleostomi</taxon>
        <taxon>Actinopterygii</taxon>
        <taxon>Neopterygii</taxon>
        <taxon>Teleostei</taxon>
        <taxon>Anguilliformes</taxon>
        <taxon>Synaphobranchidae</taxon>
        <taxon>Synaphobranchus</taxon>
    </lineage>
</organism>
<dbReference type="EMBL" id="JAINUF010000005">
    <property type="protein sequence ID" value="KAJ8359886.1"/>
    <property type="molecule type" value="Genomic_DNA"/>
</dbReference>
<feature type="compositionally biased region" description="Basic and acidic residues" evidence="1">
    <location>
        <begin position="116"/>
        <end position="130"/>
    </location>
</feature>
<feature type="compositionally biased region" description="Basic and acidic residues" evidence="1">
    <location>
        <begin position="1"/>
        <end position="13"/>
    </location>
</feature>
<keyword evidence="3" id="KW-1185">Reference proteome</keyword>
<sequence>MRPIESGEQRETETVLGLGAASHSTESHSTEPHLGILPGEARLGIRRLRAAGSSVLQKSLHESDQGGDGHSTVRQPGGDLSQCITSSARGVLRDVSALPASARLYRRRGTSYCSGRRGDRPAKAMRRAVEKPPLVPASRHRSSRLPVSPAVWLSVLRVSSPGRRRGTSKKERFHCAERRAALEWSRRLKCNLIDLTGKEKVPVFICPGSRCAYVRGYALHSPSAFLGTVARPYGNGLSSAGAPSREGRPHLQQMTRERRR</sequence>
<dbReference type="Proteomes" id="UP001152622">
    <property type="component" value="Chromosome 5"/>
</dbReference>
<feature type="region of interest" description="Disordered" evidence="1">
    <location>
        <begin position="111"/>
        <end position="141"/>
    </location>
</feature>
<dbReference type="AlphaFoldDB" id="A0A9Q1FJA0"/>
<proteinExistence type="predicted"/>
<feature type="region of interest" description="Disordered" evidence="1">
    <location>
        <begin position="1"/>
        <end position="36"/>
    </location>
</feature>
<evidence type="ECO:0000313" key="2">
    <source>
        <dbReference type="EMBL" id="KAJ8359886.1"/>
    </source>
</evidence>
<evidence type="ECO:0000313" key="3">
    <source>
        <dbReference type="Proteomes" id="UP001152622"/>
    </source>
</evidence>
<feature type="region of interest" description="Disordered" evidence="1">
    <location>
        <begin position="56"/>
        <end position="79"/>
    </location>
</feature>
<comment type="caution">
    <text evidence="2">The sequence shown here is derived from an EMBL/GenBank/DDBJ whole genome shotgun (WGS) entry which is preliminary data.</text>
</comment>
<feature type="region of interest" description="Disordered" evidence="1">
    <location>
        <begin position="237"/>
        <end position="260"/>
    </location>
</feature>
<gene>
    <name evidence="2" type="ORF">SKAU_G00164110</name>
</gene>
<reference evidence="2" key="1">
    <citation type="journal article" date="2023" name="Science">
        <title>Genome structures resolve the early diversification of teleost fishes.</title>
        <authorList>
            <person name="Parey E."/>
            <person name="Louis A."/>
            <person name="Montfort J."/>
            <person name="Bouchez O."/>
            <person name="Roques C."/>
            <person name="Iampietro C."/>
            <person name="Lluch J."/>
            <person name="Castinel A."/>
            <person name="Donnadieu C."/>
            <person name="Desvignes T."/>
            <person name="Floi Bucao C."/>
            <person name="Jouanno E."/>
            <person name="Wen M."/>
            <person name="Mejri S."/>
            <person name="Dirks R."/>
            <person name="Jansen H."/>
            <person name="Henkel C."/>
            <person name="Chen W.J."/>
            <person name="Zahm M."/>
            <person name="Cabau C."/>
            <person name="Klopp C."/>
            <person name="Thompson A.W."/>
            <person name="Robinson-Rechavi M."/>
            <person name="Braasch I."/>
            <person name="Lecointre G."/>
            <person name="Bobe J."/>
            <person name="Postlethwait J.H."/>
            <person name="Berthelot C."/>
            <person name="Roest Crollius H."/>
            <person name="Guiguen Y."/>
        </authorList>
    </citation>
    <scope>NUCLEOTIDE SEQUENCE</scope>
    <source>
        <strain evidence="2">WJC10195</strain>
    </source>
</reference>
<evidence type="ECO:0000256" key="1">
    <source>
        <dbReference type="SAM" id="MobiDB-lite"/>
    </source>
</evidence>
<accession>A0A9Q1FJA0</accession>
<protein>
    <submittedName>
        <fullName evidence="2">Uncharacterized protein</fullName>
    </submittedName>
</protein>